<organism evidence="5 6">
    <name type="scientific">Lactococcus hircilactis</name>
    <dbReference type="NCBI Taxonomy" id="1494462"/>
    <lineage>
        <taxon>Bacteria</taxon>
        <taxon>Bacillati</taxon>
        <taxon>Bacillota</taxon>
        <taxon>Bacilli</taxon>
        <taxon>Lactobacillales</taxon>
        <taxon>Streptococcaceae</taxon>
        <taxon>Lactococcus</taxon>
    </lineage>
</organism>
<evidence type="ECO:0000313" key="6">
    <source>
        <dbReference type="Proteomes" id="UP000439550"/>
    </source>
</evidence>
<evidence type="ECO:0000256" key="2">
    <source>
        <dbReference type="ARBA" id="ARBA00007362"/>
    </source>
</evidence>
<feature type="transmembrane region" description="Helical" evidence="3">
    <location>
        <begin position="222"/>
        <end position="243"/>
    </location>
</feature>
<feature type="transmembrane region" description="Helical" evidence="3">
    <location>
        <begin position="160"/>
        <end position="179"/>
    </location>
</feature>
<reference evidence="5 6" key="1">
    <citation type="submission" date="2019-10" db="EMBL/GenBank/DDBJ databases">
        <authorList>
            <person name="Dong K."/>
        </authorList>
    </citation>
    <scope>NUCLEOTIDE SEQUENCE [LARGE SCALE GENOMIC DNA]</scope>
    <source>
        <strain evidence="5 6">DSM 28960</strain>
    </source>
</reference>
<feature type="domain" description="EamA" evidence="4">
    <location>
        <begin position="9"/>
        <end position="148"/>
    </location>
</feature>
<dbReference type="EMBL" id="WITJ01000010">
    <property type="protein sequence ID" value="MQW39898.1"/>
    <property type="molecule type" value="Genomic_DNA"/>
</dbReference>
<comment type="similarity">
    <text evidence="2">Belongs to the EamA transporter family.</text>
</comment>
<keyword evidence="3" id="KW-0812">Transmembrane</keyword>
<feature type="transmembrane region" description="Helical" evidence="3">
    <location>
        <begin position="12"/>
        <end position="33"/>
    </location>
</feature>
<dbReference type="RefSeq" id="WP_153496562.1">
    <property type="nucleotide sequence ID" value="NZ_CAXYUY010000011.1"/>
</dbReference>
<comment type="caution">
    <text evidence="5">The sequence shown here is derived from an EMBL/GenBank/DDBJ whole genome shotgun (WGS) entry which is preliminary data.</text>
</comment>
<dbReference type="OrthoDB" id="9810818at2"/>
<feature type="domain" description="EamA" evidence="4">
    <location>
        <begin position="163"/>
        <end position="294"/>
    </location>
</feature>
<dbReference type="PANTHER" id="PTHR22911:SF79">
    <property type="entry name" value="MOBA-LIKE NTP TRANSFERASE DOMAIN-CONTAINING PROTEIN"/>
    <property type="match status" value="1"/>
</dbReference>
<keyword evidence="3" id="KW-0472">Membrane</keyword>
<dbReference type="InterPro" id="IPR037185">
    <property type="entry name" value="EmrE-like"/>
</dbReference>
<dbReference type="AlphaFoldDB" id="A0A7X1Z8R7"/>
<feature type="transmembrane region" description="Helical" evidence="3">
    <location>
        <begin position="39"/>
        <end position="57"/>
    </location>
</feature>
<dbReference type="Proteomes" id="UP000439550">
    <property type="component" value="Unassembled WGS sequence"/>
</dbReference>
<gene>
    <name evidence="5" type="ORF">GHI93_08160</name>
</gene>
<evidence type="ECO:0000256" key="1">
    <source>
        <dbReference type="ARBA" id="ARBA00004127"/>
    </source>
</evidence>
<comment type="subcellular location">
    <subcellularLocation>
        <location evidence="1">Endomembrane system</location>
        <topology evidence="1">Multi-pass membrane protein</topology>
    </subcellularLocation>
</comment>
<dbReference type="PANTHER" id="PTHR22911">
    <property type="entry name" value="ACYL-MALONYL CONDENSING ENZYME-RELATED"/>
    <property type="match status" value="1"/>
</dbReference>
<keyword evidence="3" id="KW-1133">Transmembrane helix</keyword>
<dbReference type="GO" id="GO:0016020">
    <property type="term" value="C:membrane"/>
    <property type="evidence" value="ECO:0007669"/>
    <property type="project" value="InterPro"/>
</dbReference>
<feature type="transmembrane region" description="Helical" evidence="3">
    <location>
        <begin position="78"/>
        <end position="96"/>
    </location>
</feature>
<dbReference type="SUPFAM" id="SSF103481">
    <property type="entry name" value="Multidrug resistance efflux transporter EmrE"/>
    <property type="match status" value="2"/>
</dbReference>
<sequence>MTNQQKIFKGTMLAIFAGILWGISGIFGQLFFQAYHGDALWITSFRLLVAGMILLGISYFKSKTLFFNLIKEKKNWPVLLLYAFGGIFSVQFFYYFTIQLSNSATATILQYTSPVFILIYGAFFNKKLPKLKSTLLVLGAMFGVFLLISNGDVHHLNISILALCTGGLAAVAVVIYSLAPRRILRQYGSVNVAGWGMILAGIGSNFIHPFWKINFKIEALSIFYILSIAILGTAIAFLIWLQATEFVSPLVVNVATATEPLTSVLVSVPLFGLALTPLSIFAMLLVVICVILLSRSEGA</sequence>
<name>A0A7X1Z8R7_9LACT</name>
<proteinExistence type="inferred from homology"/>
<keyword evidence="6" id="KW-1185">Reference proteome</keyword>
<protein>
    <submittedName>
        <fullName evidence="5">EamA family transporter</fullName>
    </submittedName>
</protein>
<dbReference type="Pfam" id="PF00892">
    <property type="entry name" value="EamA"/>
    <property type="match status" value="2"/>
</dbReference>
<evidence type="ECO:0000313" key="5">
    <source>
        <dbReference type="EMBL" id="MQW39898.1"/>
    </source>
</evidence>
<feature type="transmembrane region" description="Helical" evidence="3">
    <location>
        <begin position="131"/>
        <end position="148"/>
    </location>
</feature>
<dbReference type="InterPro" id="IPR000620">
    <property type="entry name" value="EamA_dom"/>
</dbReference>
<accession>A0A7X1Z8R7</accession>
<feature type="transmembrane region" description="Helical" evidence="3">
    <location>
        <begin position="270"/>
        <end position="293"/>
    </location>
</feature>
<evidence type="ECO:0000259" key="4">
    <source>
        <dbReference type="Pfam" id="PF00892"/>
    </source>
</evidence>
<feature type="transmembrane region" description="Helical" evidence="3">
    <location>
        <begin position="108"/>
        <end position="124"/>
    </location>
</feature>
<evidence type="ECO:0000256" key="3">
    <source>
        <dbReference type="SAM" id="Phobius"/>
    </source>
</evidence>